<feature type="modified residue" description="4-aspartylphosphate" evidence="3">
    <location>
        <position position="55"/>
    </location>
</feature>
<comment type="caution">
    <text evidence="7">The sequence shown here is derived from an EMBL/GenBank/DDBJ whole genome shotgun (WGS) entry which is preliminary data.</text>
</comment>
<reference evidence="8" key="1">
    <citation type="submission" date="2016-12" db="EMBL/GenBank/DDBJ databases">
        <title>Draft Genome Sequences od Carboxydothermus pertinax and islandicus, Hydrogenogenic Carboxydotrophic Bacteria.</title>
        <authorList>
            <person name="Fukuyama Y."/>
            <person name="Ohmae K."/>
            <person name="Yoneda Y."/>
            <person name="Yoshida T."/>
            <person name="Sako Y."/>
        </authorList>
    </citation>
    <scope>NUCLEOTIDE SEQUENCE [LARGE SCALE GENOMIC DNA]</scope>
    <source>
        <strain evidence="8">SET</strain>
    </source>
</reference>
<evidence type="ECO:0000313" key="7">
    <source>
        <dbReference type="EMBL" id="GAV26494.1"/>
    </source>
</evidence>
<keyword evidence="3" id="KW-0597">Phosphoprotein</keyword>
<evidence type="ECO:0000256" key="2">
    <source>
        <dbReference type="ARBA" id="ARBA00024867"/>
    </source>
</evidence>
<evidence type="ECO:0000313" key="8">
    <source>
        <dbReference type="Proteomes" id="UP000187338"/>
    </source>
</evidence>
<dbReference type="InterPro" id="IPR011006">
    <property type="entry name" value="CheY-like_superfamily"/>
</dbReference>
<dbReference type="PIRSF" id="PIRSF036382">
    <property type="entry name" value="RR_antiterm"/>
    <property type="match status" value="1"/>
</dbReference>
<dbReference type="STRING" id="661089.ciss_24270"/>
<dbReference type="InterPro" id="IPR036388">
    <property type="entry name" value="WH-like_DNA-bd_sf"/>
</dbReference>
<evidence type="ECO:0000256" key="1">
    <source>
        <dbReference type="ARBA" id="ARBA00018672"/>
    </source>
</evidence>
<dbReference type="GO" id="GO:0000160">
    <property type="term" value="P:phosphorelay signal transduction system"/>
    <property type="evidence" value="ECO:0007669"/>
    <property type="project" value="InterPro"/>
</dbReference>
<dbReference type="PROSITE" id="PS50921">
    <property type="entry name" value="ANTAR"/>
    <property type="match status" value="1"/>
</dbReference>
<feature type="coiled-coil region" evidence="4">
    <location>
        <begin position="118"/>
        <end position="145"/>
    </location>
</feature>
<evidence type="ECO:0000256" key="4">
    <source>
        <dbReference type="SAM" id="Coils"/>
    </source>
</evidence>
<organism evidence="7 8">
    <name type="scientific">Carboxydothermus islandicus</name>
    <dbReference type="NCBI Taxonomy" id="661089"/>
    <lineage>
        <taxon>Bacteria</taxon>
        <taxon>Bacillati</taxon>
        <taxon>Bacillota</taxon>
        <taxon>Clostridia</taxon>
        <taxon>Thermoanaerobacterales</taxon>
        <taxon>Thermoanaerobacteraceae</taxon>
        <taxon>Carboxydothermus</taxon>
    </lineage>
</organism>
<dbReference type="PROSITE" id="PS50110">
    <property type="entry name" value="RESPONSE_REGULATORY"/>
    <property type="match status" value="1"/>
</dbReference>
<dbReference type="EMBL" id="BDJL01000142">
    <property type="protein sequence ID" value="GAV26494.1"/>
    <property type="molecule type" value="Genomic_DNA"/>
</dbReference>
<comment type="function">
    <text evidence="2">May play the central regulatory role in sporulation. It may be an element of the effector pathway responsible for the activation of sporulation genes in response to nutritional stress. Spo0A may act in concert with spo0H (a sigma factor) to control the expression of some genes that are critical to the sporulation process.</text>
</comment>
<accession>A0A1L8D5U7</accession>
<evidence type="ECO:0000259" key="5">
    <source>
        <dbReference type="PROSITE" id="PS50110"/>
    </source>
</evidence>
<dbReference type="OrthoDB" id="9808843at2"/>
<keyword evidence="8" id="KW-1185">Reference proteome</keyword>
<feature type="domain" description="ANTAR" evidence="6">
    <location>
        <begin position="125"/>
        <end position="186"/>
    </location>
</feature>
<dbReference type="GO" id="GO:0003723">
    <property type="term" value="F:RNA binding"/>
    <property type="evidence" value="ECO:0007669"/>
    <property type="project" value="InterPro"/>
</dbReference>
<dbReference type="Proteomes" id="UP000187338">
    <property type="component" value="Unassembled WGS sequence"/>
</dbReference>
<dbReference type="SMART" id="SM00448">
    <property type="entry name" value="REC"/>
    <property type="match status" value="1"/>
</dbReference>
<feature type="domain" description="Response regulatory" evidence="5">
    <location>
        <begin position="5"/>
        <end position="119"/>
    </location>
</feature>
<proteinExistence type="predicted"/>
<dbReference type="InterPro" id="IPR001789">
    <property type="entry name" value="Sig_transdc_resp-reg_receiver"/>
</dbReference>
<sequence>MFGATVIIASADSNFRQMVKSAVKNLDYVVVGECADGPTALKMARNFQPDMFIIDDHLIGVPGREIAKILSFDRQCAVVLAMEFEIDKLDEFLGEMGVVGVVIKPLEEEQLIMTVQVTEHNYQRIKELEKEVEDLKDALETRKLVEKAKGILMESLGISEKEAFRKIQKQSMDKRISMRAVAEAIILAYDVNQKK</sequence>
<protein>
    <recommendedName>
        <fullName evidence="1">Stage 0 sporulation protein A homolog</fullName>
    </recommendedName>
</protein>
<dbReference type="Gene3D" id="3.40.50.2300">
    <property type="match status" value="1"/>
</dbReference>
<dbReference type="Pfam" id="PF00072">
    <property type="entry name" value="Response_reg"/>
    <property type="match status" value="1"/>
</dbReference>
<dbReference type="Gene3D" id="1.10.10.10">
    <property type="entry name" value="Winged helix-like DNA-binding domain superfamily/Winged helix DNA-binding domain"/>
    <property type="match status" value="1"/>
</dbReference>
<gene>
    <name evidence="7" type="ORF">ciss_24270</name>
</gene>
<dbReference type="AlphaFoldDB" id="A0A1L8D5U7"/>
<dbReference type="SUPFAM" id="SSF52172">
    <property type="entry name" value="CheY-like"/>
    <property type="match status" value="1"/>
</dbReference>
<name>A0A1L8D5U7_9THEO</name>
<evidence type="ECO:0000256" key="3">
    <source>
        <dbReference type="PROSITE-ProRule" id="PRU00169"/>
    </source>
</evidence>
<keyword evidence="4" id="KW-0175">Coiled coil</keyword>
<dbReference type="SMART" id="SM01012">
    <property type="entry name" value="ANTAR"/>
    <property type="match status" value="1"/>
</dbReference>
<dbReference type="InterPro" id="IPR008327">
    <property type="entry name" value="Sig_transdc_resp-reg_antiterm"/>
</dbReference>
<dbReference type="InterPro" id="IPR005561">
    <property type="entry name" value="ANTAR"/>
</dbReference>
<dbReference type="RefSeq" id="WP_075866653.1">
    <property type="nucleotide sequence ID" value="NZ_BDJL01000142.1"/>
</dbReference>
<dbReference type="Pfam" id="PF03861">
    <property type="entry name" value="ANTAR"/>
    <property type="match status" value="1"/>
</dbReference>
<evidence type="ECO:0000259" key="6">
    <source>
        <dbReference type="PROSITE" id="PS50921"/>
    </source>
</evidence>